<name>A0A813Q2J1_9BILA</name>
<feature type="coiled-coil region" evidence="8">
    <location>
        <begin position="661"/>
        <end position="718"/>
    </location>
</feature>
<dbReference type="SUPFAM" id="SSF48371">
    <property type="entry name" value="ARM repeat"/>
    <property type="match status" value="3"/>
</dbReference>
<keyword evidence="6" id="KW-0508">mRNA splicing</keyword>
<comment type="similarity">
    <text evidence="2">Belongs to the NCBP1 family.</text>
</comment>
<evidence type="ECO:0000256" key="2">
    <source>
        <dbReference type="ARBA" id="ARBA00007413"/>
    </source>
</evidence>
<dbReference type="Gene3D" id="1.25.40.180">
    <property type="match status" value="3"/>
</dbReference>
<dbReference type="InterPro" id="IPR015174">
    <property type="entry name" value="MIF4G-like_typ-2"/>
</dbReference>
<evidence type="ECO:0000256" key="5">
    <source>
        <dbReference type="ARBA" id="ARBA00023158"/>
    </source>
</evidence>
<evidence type="ECO:0000259" key="10">
    <source>
        <dbReference type="SMART" id="SM00543"/>
    </source>
</evidence>
<dbReference type="GO" id="GO:0005846">
    <property type="term" value="C:nuclear cap binding complex"/>
    <property type="evidence" value="ECO:0007669"/>
    <property type="project" value="InterPro"/>
</dbReference>
<evidence type="ECO:0000256" key="8">
    <source>
        <dbReference type="SAM" id="Coils"/>
    </source>
</evidence>
<dbReference type="GO" id="GO:0005634">
    <property type="term" value="C:nucleus"/>
    <property type="evidence" value="ECO:0007669"/>
    <property type="project" value="UniProtKB-SubCell"/>
</dbReference>
<dbReference type="Pfam" id="PF09088">
    <property type="entry name" value="MIF4G_like"/>
    <property type="match status" value="1"/>
</dbReference>
<accession>A0A813Q2J1</accession>
<evidence type="ECO:0000256" key="3">
    <source>
        <dbReference type="ARBA" id="ARBA00022664"/>
    </source>
</evidence>
<dbReference type="GO" id="GO:0003729">
    <property type="term" value="F:mRNA binding"/>
    <property type="evidence" value="ECO:0007669"/>
    <property type="project" value="TreeGrafter"/>
</dbReference>
<evidence type="ECO:0000256" key="7">
    <source>
        <dbReference type="ARBA" id="ARBA00023242"/>
    </source>
</evidence>
<dbReference type="OrthoDB" id="10252707at2759"/>
<proteinExistence type="inferred from homology"/>
<dbReference type="GO" id="GO:0008380">
    <property type="term" value="P:RNA splicing"/>
    <property type="evidence" value="ECO:0007669"/>
    <property type="project" value="UniProtKB-KW"/>
</dbReference>
<gene>
    <name evidence="11" type="ORF">OXX778_LOCUS4408</name>
</gene>
<organism evidence="11 12">
    <name type="scientific">Brachionus calyciflorus</name>
    <dbReference type="NCBI Taxonomy" id="104777"/>
    <lineage>
        <taxon>Eukaryota</taxon>
        <taxon>Metazoa</taxon>
        <taxon>Spiralia</taxon>
        <taxon>Gnathifera</taxon>
        <taxon>Rotifera</taxon>
        <taxon>Eurotatoria</taxon>
        <taxon>Monogononta</taxon>
        <taxon>Pseudotrocha</taxon>
        <taxon>Ploima</taxon>
        <taxon>Brachionidae</taxon>
        <taxon>Brachionus</taxon>
    </lineage>
</organism>
<dbReference type="PANTHER" id="PTHR12412">
    <property type="entry name" value="CAP BINDING PROTEIN"/>
    <property type="match status" value="1"/>
</dbReference>
<dbReference type="InterPro" id="IPR003890">
    <property type="entry name" value="MIF4G-like_typ-3"/>
</dbReference>
<dbReference type="Proteomes" id="UP000663879">
    <property type="component" value="Unassembled WGS sequence"/>
</dbReference>
<keyword evidence="12" id="KW-1185">Reference proteome</keyword>
<dbReference type="FunFam" id="1.25.40.180:FF:000010">
    <property type="entry name" value="Nuclear cap-binding protein subunit 1"/>
    <property type="match status" value="1"/>
</dbReference>
<evidence type="ECO:0000256" key="4">
    <source>
        <dbReference type="ARBA" id="ARBA00023042"/>
    </source>
</evidence>
<keyword evidence="7" id="KW-0539">Nucleus</keyword>
<dbReference type="GO" id="GO:0031047">
    <property type="term" value="P:regulatory ncRNA-mediated gene silencing"/>
    <property type="evidence" value="ECO:0007669"/>
    <property type="project" value="UniProtKB-KW"/>
</dbReference>
<keyword evidence="5" id="KW-0943">RNA-mediated gene silencing</keyword>
<dbReference type="Pfam" id="PF09090">
    <property type="entry name" value="MIF4G_like_2"/>
    <property type="match status" value="1"/>
</dbReference>
<protein>
    <recommendedName>
        <fullName evidence="10">MIF4G domain-containing protein</fullName>
    </recommendedName>
</protein>
<keyword evidence="8" id="KW-0175">Coiled coil</keyword>
<keyword evidence="3" id="KW-0507">mRNA processing</keyword>
<comment type="subcellular location">
    <subcellularLocation>
        <location evidence="1">Nucleus</location>
    </subcellularLocation>
</comment>
<dbReference type="GO" id="GO:0006370">
    <property type="term" value="P:7-methylguanosine mRNA capping"/>
    <property type="evidence" value="ECO:0007669"/>
    <property type="project" value="UniProtKB-KW"/>
</dbReference>
<feature type="region of interest" description="Disordered" evidence="9">
    <location>
        <begin position="1"/>
        <end position="41"/>
    </location>
</feature>
<evidence type="ECO:0000256" key="1">
    <source>
        <dbReference type="ARBA" id="ARBA00004123"/>
    </source>
</evidence>
<dbReference type="GO" id="GO:0006406">
    <property type="term" value="P:mRNA export from nucleus"/>
    <property type="evidence" value="ECO:0007669"/>
    <property type="project" value="InterPro"/>
</dbReference>
<dbReference type="InterPro" id="IPR027159">
    <property type="entry name" value="CBP80"/>
</dbReference>
<dbReference type="GO" id="GO:0000339">
    <property type="term" value="F:RNA cap binding"/>
    <property type="evidence" value="ECO:0007669"/>
    <property type="project" value="InterPro"/>
</dbReference>
<sequence length="791" mass="92906">MSYNRYNNNQNFYNRKRRQTDDFGNDDEPKRFRSDGGGQGPVEEELETYLFRVGELSDQNRIGGYSVESNIESTSNFVLTQINNRQADIINILLECARLPEKLTTYSTLIGLLNTKNPDFVEEFLDSLATSLKQFLNQAQFSAVHILVRFISDLVNVKVVSAKSILNIFEKMADLVHEDKSPQVRTDFYVYCILSSIPWNGRLLYEQHGPELDELLDTIKSYLENRSKDHMALLKVWSVDDPHPQEDYLDCIWWQIKKLEEHDWKESQIIRPYVSFEASFKNSTIHDFPLIVPPEYSDKILYPLPRVIFRMFDYTDVPEEFILPGHHSVERYLVEEQLHSVINTYYQDRKLCATRLLQLPITNRIPLNYMIVEIIFAQLFALPKPAHLEVFYGSLLLELCKLQPNYMPIVLAQATELLFDRLDNMKTAGIERFSSWFAYHLSNFQYKWSWEDWKDSVNESLESPKNKFLRETLVRCMRLSYHQRIVEFIPEPMSSLLPANPKPNYKYISEEAADLEGTPVANRLLELFKERAIPEDVFSALRDIPDLEKDGETEINPLKVEVFTSTLLYFGCKSFSHAFAALAKYHMIFKMLVDSEKCQLVVLEALHDVWKNHQQIIIVLVDKLLKTQIVECSSVAKWVFSDQIKNEFTSFYVWEILHSTISRMNKQVDKLRHEYNGLNEKHKKSDLDPESVQNEITEEELEQKLSTLNSLREQQKNLFFIIIERFFAILSDYLTKLELKIEDTEQGETFKSPNWFKWVSERFEDFLLTHNEEVLPYLDDIKSQFLSPNTN</sequence>
<feature type="domain" description="MIF4G" evidence="10">
    <location>
        <begin position="50"/>
        <end position="260"/>
    </location>
</feature>
<evidence type="ECO:0000313" key="11">
    <source>
        <dbReference type="EMBL" id="CAF0760628.1"/>
    </source>
</evidence>
<dbReference type="InterPro" id="IPR016024">
    <property type="entry name" value="ARM-type_fold"/>
</dbReference>
<evidence type="ECO:0000256" key="6">
    <source>
        <dbReference type="ARBA" id="ARBA00023187"/>
    </source>
</evidence>
<dbReference type="PANTHER" id="PTHR12412:SF2">
    <property type="entry name" value="NUCLEAR CAP-BINDING PROTEIN SUBUNIT 1"/>
    <property type="match status" value="1"/>
</dbReference>
<keyword evidence="4" id="KW-0506">mRNA capping</keyword>
<evidence type="ECO:0000256" key="9">
    <source>
        <dbReference type="SAM" id="MobiDB-lite"/>
    </source>
</evidence>
<feature type="compositionally biased region" description="Low complexity" evidence="9">
    <location>
        <begin position="1"/>
        <end position="13"/>
    </location>
</feature>
<dbReference type="AlphaFoldDB" id="A0A813Q2J1"/>
<dbReference type="EMBL" id="CAJNOC010000430">
    <property type="protein sequence ID" value="CAF0760628.1"/>
    <property type="molecule type" value="Genomic_DNA"/>
</dbReference>
<dbReference type="InterPro" id="IPR015172">
    <property type="entry name" value="MIF4G-like_typ-1"/>
</dbReference>
<dbReference type="Pfam" id="PF02854">
    <property type="entry name" value="MIF4G"/>
    <property type="match status" value="1"/>
</dbReference>
<dbReference type="SMART" id="SM00543">
    <property type="entry name" value="MIF4G"/>
    <property type="match status" value="1"/>
</dbReference>
<feature type="non-terminal residue" evidence="11">
    <location>
        <position position="1"/>
    </location>
</feature>
<reference evidence="11" key="1">
    <citation type="submission" date="2021-02" db="EMBL/GenBank/DDBJ databases">
        <authorList>
            <person name="Nowell W R."/>
        </authorList>
    </citation>
    <scope>NUCLEOTIDE SEQUENCE</scope>
    <source>
        <strain evidence="11">Ploen Becks lab</strain>
    </source>
</reference>
<evidence type="ECO:0000313" key="12">
    <source>
        <dbReference type="Proteomes" id="UP000663879"/>
    </source>
</evidence>
<dbReference type="GO" id="GO:0000184">
    <property type="term" value="P:nuclear-transcribed mRNA catabolic process, nonsense-mediated decay"/>
    <property type="evidence" value="ECO:0007669"/>
    <property type="project" value="TreeGrafter"/>
</dbReference>
<comment type="caution">
    <text evidence="11">The sequence shown here is derived from an EMBL/GenBank/DDBJ whole genome shotgun (WGS) entry which is preliminary data.</text>
</comment>